<reference evidence="1 2" key="1">
    <citation type="submission" date="2023-04" db="EMBL/GenBank/DDBJ databases">
        <title>Spirochaete genome identified in red abalone sample constitutes a novel genus.</title>
        <authorList>
            <person name="Sharma S.P."/>
            <person name="Purcell C.M."/>
            <person name="Hyde J.R."/>
            <person name="Severin A.J."/>
        </authorList>
    </citation>
    <scope>NUCLEOTIDE SEQUENCE [LARGE SCALE GENOMIC DNA]</scope>
    <source>
        <strain evidence="1 2">SP-2023</strain>
    </source>
</reference>
<protein>
    <submittedName>
        <fullName evidence="1">Uncharacterized protein</fullName>
    </submittedName>
</protein>
<keyword evidence="2" id="KW-1185">Reference proteome</keyword>
<evidence type="ECO:0000313" key="1">
    <source>
        <dbReference type="EMBL" id="WGK68361.1"/>
    </source>
</evidence>
<dbReference type="RefSeq" id="WP_326926537.1">
    <property type="nucleotide sequence ID" value="NZ_CP123443.1"/>
</dbReference>
<evidence type="ECO:0000313" key="2">
    <source>
        <dbReference type="Proteomes" id="UP001228690"/>
    </source>
</evidence>
<accession>A0ABY8MEE9</accession>
<name>A0ABY8MEE9_9SPIO</name>
<proteinExistence type="predicted"/>
<dbReference type="Proteomes" id="UP001228690">
    <property type="component" value="Chromosome"/>
</dbReference>
<sequence length="48" mass="5149">MKTFQPTGPIETGERNVVLHDACCTDVGSTKAGEILGFVFEPSTSDDF</sequence>
<organism evidence="1 2">
    <name type="scientific">Candidatus Haliotispira prima</name>
    <dbReference type="NCBI Taxonomy" id="3034016"/>
    <lineage>
        <taxon>Bacteria</taxon>
        <taxon>Pseudomonadati</taxon>
        <taxon>Spirochaetota</taxon>
        <taxon>Spirochaetia</taxon>
        <taxon>Spirochaetales</taxon>
        <taxon>Spirochaetaceae</taxon>
        <taxon>Candidatus Haliotispira</taxon>
    </lineage>
</organism>
<gene>
    <name evidence="1" type="ORF">P0082_07685</name>
</gene>
<dbReference type="EMBL" id="CP123443">
    <property type="protein sequence ID" value="WGK68361.1"/>
    <property type="molecule type" value="Genomic_DNA"/>
</dbReference>